<dbReference type="AlphaFoldDB" id="A0A7R9BEV5"/>
<proteinExistence type="predicted"/>
<organism evidence="2">
    <name type="scientific">Notodromas monacha</name>
    <dbReference type="NCBI Taxonomy" id="399045"/>
    <lineage>
        <taxon>Eukaryota</taxon>
        <taxon>Metazoa</taxon>
        <taxon>Ecdysozoa</taxon>
        <taxon>Arthropoda</taxon>
        <taxon>Crustacea</taxon>
        <taxon>Oligostraca</taxon>
        <taxon>Ostracoda</taxon>
        <taxon>Podocopa</taxon>
        <taxon>Podocopida</taxon>
        <taxon>Cypridocopina</taxon>
        <taxon>Cypridoidea</taxon>
        <taxon>Cyprididae</taxon>
        <taxon>Notodromas</taxon>
    </lineage>
</organism>
<dbReference type="EMBL" id="CAJPEX010000189">
    <property type="protein sequence ID" value="CAG0914097.1"/>
    <property type="molecule type" value="Genomic_DNA"/>
</dbReference>
<feature type="compositionally biased region" description="Pro residues" evidence="1">
    <location>
        <begin position="10"/>
        <end position="22"/>
    </location>
</feature>
<evidence type="ECO:0000256" key="1">
    <source>
        <dbReference type="SAM" id="MobiDB-lite"/>
    </source>
</evidence>
<protein>
    <submittedName>
        <fullName evidence="2">Uncharacterized protein</fullName>
    </submittedName>
</protein>
<accession>A0A7R9BEV5</accession>
<sequence>MDRASAKVPSMPPPPPPPPSHLPPSGSCDSAVASVRHPSLPNIISPARRNNSFRRLLKRPLLNFGNSSEVCY</sequence>
<evidence type="ECO:0000313" key="2">
    <source>
        <dbReference type="EMBL" id="CAD7273945.1"/>
    </source>
</evidence>
<gene>
    <name evidence="2" type="ORF">NMOB1V02_LOCUS1807</name>
</gene>
<name>A0A7R9BEV5_9CRUS</name>
<evidence type="ECO:0000313" key="3">
    <source>
        <dbReference type="Proteomes" id="UP000678499"/>
    </source>
</evidence>
<dbReference type="EMBL" id="OA882226">
    <property type="protein sequence ID" value="CAD7273945.1"/>
    <property type="molecule type" value="Genomic_DNA"/>
</dbReference>
<keyword evidence="3" id="KW-1185">Reference proteome</keyword>
<reference evidence="2" key="1">
    <citation type="submission" date="2020-11" db="EMBL/GenBank/DDBJ databases">
        <authorList>
            <person name="Tran Van P."/>
        </authorList>
    </citation>
    <scope>NUCLEOTIDE SEQUENCE</scope>
</reference>
<feature type="region of interest" description="Disordered" evidence="1">
    <location>
        <begin position="1"/>
        <end position="33"/>
    </location>
</feature>
<dbReference type="Proteomes" id="UP000678499">
    <property type="component" value="Unassembled WGS sequence"/>
</dbReference>